<keyword evidence="1" id="KW-0812">Transmembrane</keyword>
<keyword evidence="3" id="KW-1185">Reference proteome</keyword>
<keyword evidence="1" id="KW-0472">Membrane</keyword>
<comment type="caution">
    <text evidence="2">The sequence shown here is derived from an EMBL/GenBank/DDBJ whole genome shotgun (WGS) entry which is preliminary data.</text>
</comment>
<organism evidence="2 3">
    <name type="scientific">Immersiella caudata</name>
    <dbReference type="NCBI Taxonomy" id="314043"/>
    <lineage>
        <taxon>Eukaryota</taxon>
        <taxon>Fungi</taxon>
        <taxon>Dikarya</taxon>
        <taxon>Ascomycota</taxon>
        <taxon>Pezizomycotina</taxon>
        <taxon>Sordariomycetes</taxon>
        <taxon>Sordariomycetidae</taxon>
        <taxon>Sordariales</taxon>
        <taxon>Lasiosphaeriaceae</taxon>
        <taxon>Immersiella</taxon>
    </lineage>
</organism>
<accession>A0AA39WQ35</accession>
<evidence type="ECO:0000313" key="3">
    <source>
        <dbReference type="Proteomes" id="UP001175000"/>
    </source>
</evidence>
<keyword evidence="1" id="KW-1133">Transmembrane helix</keyword>
<name>A0AA39WQ35_9PEZI</name>
<gene>
    <name evidence="2" type="ORF">B0T14DRAFT_209699</name>
</gene>
<dbReference type="AlphaFoldDB" id="A0AA39WQ35"/>
<protein>
    <submittedName>
        <fullName evidence="2">Uncharacterized protein</fullName>
    </submittedName>
</protein>
<proteinExistence type="predicted"/>
<sequence length="95" mass="11128">MWNAPSSLLAETTEETRGHLNNCFWALLFIFACIRWTLPYAWADHRLSPISHLSFPTPFPRRRRSPFLQHLNSSTRPHFVITHSFSAHRATKPRS</sequence>
<dbReference type="Proteomes" id="UP001175000">
    <property type="component" value="Unassembled WGS sequence"/>
</dbReference>
<evidence type="ECO:0000256" key="1">
    <source>
        <dbReference type="SAM" id="Phobius"/>
    </source>
</evidence>
<reference evidence="2" key="1">
    <citation type="submission" date="2023-06" db="EMBL/GenBank/DDBJ databases">
        <title>Genome-scale phylogeny and comparative genomics of the fungal order Sordariales.</title>
        <authorList>
            <consortium name="Lawrence Berkeley National Laboratory"/>
            <person name="Hensen N."/>
            <person name="Bonometti L."/>
            <person name="Westerberg I."/>
            <person name="Brannstrom I.O."/>
            <person name="Guillou S."/>
            <person name="Cros-Aarteil S."/>
            <person name="Calhoun S."/>
            <person name="Haridas S."/>
            <person name="Kuo A."/>
            <person name="Mondo S."/>
            <person name="Pangilinan J."/>
            <person name="Riley R."/>
            <person name="Labutti K."/>
            <person name="Andreopoulos B."/>
            <person name="Lipzen A."/>
            <person name="Chen C."/>
            <person name="Yanf M."/>
            <person name="Daum C."/>
            <person name="Ng V."/>
            <person name="Clum A."/>
            <person name="Steindorff A."/>
            <person name="Ohm R."/>
            <person name="Martin F."/>
            <person name="Silar P."/>
            <person name="Natvig D."/>
            <person name="Lalanne C."/>
            <person name="Gautier V."/>
            <person name="Ament-Velasquez S.L."/>
            <person name="Kruys A."/>
            <person name="Hutchinson M.I."/>
            <person name="Powell A.J."/>
            <person name="Barry K."/>
            <person name="Miller A.N."/>
            <person name="Grigoriev I.V."/>
            <person name="Debuchy R."/>
            <person name="Gladieux P."/>
            <person name="Thoren M.H."/>
            <person name="Johannesson H."/>
        </authorList>
    </citation>
    <scope>NUCLEOTIDE SEQUENCE</scope>
    <source>
        <strain evidence="2">CBS 606.72</strain>
    </source>
</reference>
<feature type="transmembrane region" description="Helical" evidence="1">
    <location>
        <begin position="24"/>
        <end position="43"/>
    </location>
</feature>
<evidence type="ECO:0000313" key="2">
    <source>
        <dbReference type="EMBL" id="KAK0619517.1"/>
    </source>
</evidence>
<dbReference type="EMBL" id="JAULSU010000004">
    <property type="protein sequence ID" value="KAK0619517.1"/>
    <property type="molecule type" value="Genomic_DNA"/>
</dbReference>